<sequence>MVCTNSFVLKKKMNMLIFLLVIAVTLTYSTEATFNKQCVHQCNHDYVQCSNVCKMSLAERRTCLENCRIALSTCLSGSCQED</sequence>
<evidence type="ECO:0000256" key="1">
    <source>
        <dbReference type="SAM" id="SignalP"/>
    </source>
</evidence>
<gene>
    <name evidence="2" type="ORF">EG68_08067</name>
</gene>
<accession>A0A8S9YJ53</accession>
<protein>
    <submittedName>
        <fullName evidence="2">Uncharacterized protein</fullName>
    </submittedName>
</protein>
<dbReference type="Proteomes" id="UP000822476">
    <property type="component" value="Unassembled WGS sequence"/>
</dbReference>
<feature type="chain" id="PRO_5035943377" evidence="1">
    <location>
        <begin position="33"/>
        <end position="82"/>
    </location>
</feature>
<dbReference type="AlphaFoldDB" id="A0A8S9YJ53"/>
<evidence type="ECO:0000313" key="2">
    <source>
        <dbReference type="EMBL" id="KAF7253138.1"/>
    </source>
</evidence>
<feature type="signal peptide" evidence="1">
    <location>
        <begin position="1"/>
        <end position="32"/>
    </location>
</feature>
<keyword evidence="1" id="KW-0732">Signal</keyword>
<name>A0A8S9YJ53_9TREM</name>
<comment type="caution">
    <text evidence="2">The sequence shown here is derived from an EMBL/GenBank/DDBJ whole genome shotgun (WGS) entry which is preliminary data.</text>
</comment>
<evidence type="ECO:0000313" key="3">
    <source>
        <dbReference type="Proteomes" id="UP000822476"/>
    </source>
</evidence>
<organism evidence="2 3">
    <name type="scientific">Paragonimus skrjabini miyazakii</name>
    <dbReference type="NCBI Taxonomy" id="59628"/>
    <lineage>
        <taxon>Eukaryota</taxon>
        <taxon>Metazoa</taxon>
        <taxon>Spiralia</taxon>
        <taxon>Lophotrochozoa</taxon>
        <taxon>Platyhelminthes</taxon>
        <taxon>Trematoda</taxon>
        <taxon>Digenea</taxon>
        <taxon>Plagiorchiida</taxon>
        <taxon>Troglotremata</taxon>
        <taxon>Troglotrematidae</taxon>
        <taxon>Paragonimus</taxon>
    </lineage>
</organism>
<proteinExistence type="predicted"/>
<reference evidence="2" key="1">
    <citation type="submission" date="2019-07" db="EMBL/GenBank/DDBJ databases">
        <title>Annotation for the trematode Paragonimus miyazaki's.</title>
        <authorList>
            <person name="Choi Y.-J."/>
        </authorList>
    </citation>
    <scope>NUCLEOTIDE SEQUENCE</scope>
    <source>
        <strain evidence="2">Japan</strain>
    </source>
</reference>
<keyword evidence="3" id="KW-1185">Reference proteome</keyword>
<dbReference type="EMBL" id="JTDE01004634">
    <property type="protein sequence ID" value="KAF7253138.1"/>
    <property type="molecule type" value="Genomic_DNA"/>
</dbReference>
<dbReference type="OrthoDB" id="10364738at2759"/>